<evidence type="ECO:0000256" key="4">
    <source>
        <dbReference type="PROSITE-ProRule" id="PRU00134"/>
    </source>
</evidence>
<sequence length="1204" mass="135123">MSHKTLYWPEPFFYAIGNTVASCLTQDLPPEEPARVLSLGCGDPRSILFSVQCAKMDFDYDFTCCDIEPGILARNVVLLALIFEGNKSEARSEKLWNIFYHIKLDRESLSALLDQCEKLVKVSADINSWNNSRYASFMRMCDKRTLSKLRAQWRTYIKNAKLAGRERKEYDEKFTKALNGTLLKVPKHDISSTLASGPLTMEAVESTQSLLRHYWTKGTYSMDPKVIATTTVPNPTLSHSFSGKVLALHYGSDPLLGIHIGPAFCGLKSAPKVYKKKVEPSHVVKVARREFFEWVKSFKDALTNKKNKLTIRFFNGDAMSFCKALNYCRVQKSIDTGYYAAPWTTSPLRLDGGDYNEGSENMAPVMFNAIDTSNLTDHLGLMNLLLMTTPLLIRSPLSCVYSETKFRPGNTPIDALSDRICGDIPAVSLLFDLVPVSYLMHVNSRSSTHAVLLTLVGDPKDAGDGTFQERITWKLASLSDPLAVKVDGIQTKILEYESAQLARFIFGIYQKMFKPDEHMRDIDLIHYTRGTLVLLLKLVKDRVKTDWDDFMKRFNEMVVGDTNLSLGKSNYQELAAQLHVMGLHTFDFLDNYRQVYPDAQSNVGVFKDWKDVPPVVCIVLTVSRGAIRPLIETGGGAGNPFLHCETWNRGGQNYYSCFHPVFGKARREGDRVVIDEAPDGWYGTSPLVVSFWVPSWTLITHPNDTIVAFGAVPMMPRTTGALALLLKLGQMMRLSETNLISKNVIVTRTRPYLSSEMDKVRALSFQRETFVPSPLRSVEISPVRIKLDESCQKIASLMIRGDLLVKIAKDKLSSGAEVTVIQSSPCTLQVQFGGLRQTMAFPFPVDVAQAKTKIARTSSYIEVSVPACYPLTPGGFSHKKFPVSLTNGRPANWNIHYLSLDILPQLDLRSPPALFWITNHLSMMFSDRESIIRQKAVHAGEDWVVDIKESIEHLLGQYAGVYGTSRQMILGLKSPVGKVLLLIFPTDLRLDLGSHTLVMDACILPVTPASELAVEVAFRNMSHSGISAMATSTAEVTAWCDLLPAFVERCRNWEHKDNCTFKRGGIPLTQDFHRSPLCSCAPGNPSVDFLGKREWRGLAPYVTRAAISPIQPVSYLEPVGYERIKALKGMYAEITQEEEAEKERRAKEEEEEKERQEKEMAGKCRVCMKTENLMRCGRCKKVEYCSGVCQKADWKEHKVGCKVD</sequence>
<dbReference type="PROSITE" id="PS01360">
    <property type="entry name" value="ZF_MYND_1"/>
    <property type="match status" value="1"/>
</dbReference>
<gene>
    <name evidence="7" type="ORF">GSTUAT00005232001</name>
</gene>
<keyword evidence="1" id="KW-0479">Metal-binding</keyword>
<evidence type="ECO:0000256" key="1">
    <source>
        <dbReference type="ARBA" id="ARBA00022723"/>
    </source>
</evidence>
<dbReference type="Pfam" id="PF14737">
    <property type="entry name" value="DUF4470"/>
    <property type="match status" value="1"/>
</dbReference>
<keyword evidence="3" id="KW-0862">Zinc</keyword>
<feature type="domain" description="MYND-type" evidence="6">
    <location>
        <begin position="1164"/>
        <end position="1201"/>
    </location>
</feature>
<dbReference type="PROSITE" id="PS51257">
    <property type="entry name" value="PROKAR_LIPOPROTEIN"/>
    <property type="match status" value="1"/>
</dbReference>
<dbReference type="Proteomes" id="UP001412239">
    <property type="component" value="Unassembled WGS sequence"/>
</dbReference>
<evidence type="ECO:0000313" key="8">
    <source>
        <dbReference type="Proteomes" id="UP001412239"/>
    </source>
</evidence>
<dbReference type="EMBL" id="LN891042">
    <property type="protein sequence ID" value="CUS10616.1"/>
    <property type="molecule type" value="Genomic_DNA"/>
</dbReference>
<dbReference type="InterPro" id="IPR002893">
    <property type="entry name" value="Znf_MYND"/>
</dbReference>
<keyword evidence="8" id="KW-1185">Reference proteome</keyword>
<name>A0A292PSV3_9PEZI</name>
<dbReference type="PROSITE" id="PS50865">
    <property type="entry name" value="ZF_MYND_2"/>
    <property type="match status" value="1"/>
</dbReference>
<dbReference type="InterPro" id="IPR024119">
    <property type="entry name" value="TF_DEAF-1"/>
</dbReference>
<organism evidence="7 8">
    <name type="scientific">Tuber aestivum</name>
    <name type="common">summer truffle</name>
    <dbReference type="NCBI Taxonomy" id="59557"/>
    <lineage>
        <taxon>Eukaryota</taxon>
        <taxon>Fungi</taxon>
        <taxon>Dikarya</taxon>
        <taxon>Ascomycota</taxon>
        <taxon>Pezizomycotina</taxon>
        <taxon>Pezizomycetes</taxon>
        <taxon>Pezizales</taxon>
        <taxon>Tuberaceae</taxon>
        <taxon>Tuber</taxon>
    </lineage>
</organism>
<evidence type="ECO:0000313" key="7">
    <source>
        <dbReference type="EMBL" id="CUS10616.1"/>
    </source>
</evidence>
<evidence type="ECO:0000256" key="5">
    <source>
        <dbReference type="SAM" id="Coils"/>
    </source>
</evidence>
<dbReference type="Gene3D" id="6.10.140.2220">
    <property type="match status" value="1"/>
</dbReference>
<dbReference type="GO" id="GO:0008270">
    <property type="term" value="F:zinc ion binding"/>
    <property type="evidence" value="ECO:0007669"/>
    <property type="project" value="UniProtKB-KW"/>
</dbReference>
<dbReference type="InterPro" id="IPR027974">
    <property type="entry name" value="DUF4470"/>
</dbReference>
<dbReference type="PANTHER" id="PTHR10237">
    <property type="entry name" value="DEFORMED EPIDERMAL AUTOREGULATORY FACTOR 1 HOMOLOG SUPPRESSIN"/>
    <property type="match status" value="1"/>
</dbReference>
<protein>
    <recommendedName>
        <fullName evidence="6">MYND-type domain-containing protein</fullName>
    </recommendedName>
</protein>
<evidence type="ECO:0000256" key="3">
    <source>
        <dbReference type="ARBA" id="ARBA00022833"/>
    </source>
</evidence>
<proteinExistence type="predicted"/>
<dbReference type="SUPFAM" id="SSF144232">
    <property type="entry name" value="HIT/MYND zinc finger-like"/>
    <property type="match status" value="1"/>
</dbReference>
<dbReference type="AlphaFoldDB" id="A0A292PSV3"/>
<dbReference type="GO" id="GO:0000981">
    <property type="term" value="F:DNA-binding transcription factor activity, RNA polymerase II-specific"/>
    <property type="evidence" value="ECO:0007669"/>
    <property type="project" value="TreeGrafter"/>
</dbReference>
<dbReference type="Pfam" id="PF01753">
    <property type="entry name" value="zf-MYND"/>
    <property type="match status" value="1"/>
</dbReference>
<feature type="coiled-coil region" evidence="5">
    <location>
        <begin position="1124"/>
        <end position="1166"/>
    </location>
</feature>
<keyword evidence="5" id="KW-0175">Coiled coil</keyword>
<evidence type="ECO:0000256" key="2">
    <source>
        <dbReference type="ARBA" id="ARBA00022771"/>
    </source>
</evidence>
<dbReference type="PANTHER" id="PTHR10237:SF14">
    <property type="entry name" value="MYND-TYPE DOMAIN-CONTAINING PROTEIN"/>
    <property type="match status" value="1"/>
</dbReference>
<evidence type="ECO:0000259" key="6">
    <source>
        <dbReference type="PROSITE" id="PS50865"/>
    </source>
</evidence>
<reference evidence="7" key="1">
    <citation type="submission" date="2015-10" db="EMBL/GenBank/DDBJ databases">
        <authorList>
            <person name="Regsiter A."/>
            <person name="william w."/>
        </authorList>
    </citation>
    <scope>NUCLEOTIDE SEQUENCE</scope>
    <source>
        <strain evidence="7">Montdore</strain>
    </source>
</reference>
<keyword evidence="2 4" id="KW-0863">Zinc-finger</keyword>
<dbReference type="GO" id="GO:0005634">
    <property type="term" value="C:nucleus"/>
    <property type="evidence" value="ECO:0007669"/>
    <property type="project" value="TreeGrafter"/>
</dbReference>
<accession>A0A292PSV3</accession>